<reference evidence="13" key="1">
    <citation type="journal article" date="2014" name="Int. J. Syst. Evol. Microbiol.">
        <title>Complete genome sequence of Corynebacterium casei LMG S-19264T (=DSM 44701T), isolated from a smear-ripened cheese.</title>
        <authorList>
            <consortium name="US DOE Joint Genome Institute (JGI-PGF)"/>
            <person name="Walter F."/>
            <person name="Albersmeier A."/>
            <person name="Kalinowski J."/>
            <person name="Ruckert C."/>
        </authorList>
    </citation>
    <scope>NUCLEOTIDE SEQUENCE</scope>
    <source>
        <strain evidence="13">JCM 31740</strain>
    </source>
</reference>
<protein>
    <submittedName>
        <fullName evidence="12">ABC transporter ATP-binding protein</fullName>
    </submittedName>
</protein>
<dbReference type="GO" id="GO:0005524">
    <property type="term" value="F:ATP binding"/>
    <property type="evidence" value="ECO:0007669"/>
    <property type="project" value="UniProtKB-KW"/>
</dbReference>
<evidence type="ECO:0000259" key="11">
    <source>
        <dbReference type="PROSITE" id="PS50929"/>
    </source>
</evidence>
<feature type="transmembrane region" description="Helical" evidence="9">
    <location>
        <begin position="373"/>
        <end position="391"/>
    </location>
</feature>
<evidence type="ECO:0000313" key="13">
    <source>
        <dbReference type="EMBL" id="GGT89191.1"/>
    </source>
</evidence>
<dbReference type="InterPro" id="IPR003439">
    <property type="entry name" value="ABC_transporter-like_ATP-bd"/>
</dbReference>
<dbReference type="CDD" id="cd18563">
    <property type="entry name" value="ABC_6TM_exporter_like"/>
    <property type="match status" value="1"/>
</dbReference>
<reference evidence="13" key="4">
    <citation type="submission" date="2020-09" db="EMBL/GenBank/DDBJ databases">
        <authorList>
            <person name="Sun Q."/>
            <person name="Ohkuma M."/>
        </authorList>
    </citation>
    <scope>NUCLEOTIDE SEQUENCE</scope>
    <source>
        <strain evidence="13">JCM 31740</strain>
    </source>
</reference>
<reference evidence="12" key="3">
    <citation type="journal article" date="2019" name="BMC Res. Notes">
        <title>Complete genome sequence of the Sulfodiicoccus acidiphilus strain HS-1T, the first crenarchaeon that lacks polB3, isolated from an acidic hot spring in Ohwaku-dani, Hakone, Japan.</title>
        <authorList>
            <person name="Sakai H.D."/>
            <person name="Kurosawa N."/>
        </authorList>
    </citation>
    <scope>NUCLEOTIDE SEQUENCE</scope>
    <source>
        <strain evidence="12">HS-1</strain>
    </source>
</reference>
<dbReference type="Pfam" id="PF00005">
    <property type="entry name" value="ABC_tran"/>
    <property type="match status" value="1"/>
</dbReference>
<evidence type="ECO:0000256" key="6">
    <source>
        <dbReference type="ARBA" id="ARBA00022840"/>
    </source>
</evidence>
<gene>
    <name evidence="13" type="ORF">GCM10007116_03780</name>
    <name evidence="12" type="ORF">HS1genome_1701</name>
</gene>
<dbReference type="SUPFAM" id="SSF90123">
    <property type="entry name" value="ABC transporter transmembrane region"/>
    <property type="match status" value="1"/>
</dbReference>
<name>A0A348B560_9CREN</name>
<evidence type="ECO:0000256" key="2">
    <source>
        <dbReference type="ARBA" id="ARBA00022448"/>
    </source>
</evidence>
<keyword evidence="2" id="KW-0813">Transport</keyword>
<proteinExistence type="predicted"/>
<accession>A0A348B560</accession>
<dbReference type="GO" id="GO:0015421">
    <property type="term" value="F:ABC-type oligopeptide transporter activity"/>
    <property type="evidence" value="ECO:0007669"/>
    <property type="project" value="TreeGrafter"/>
</dbReference>
<evidence type="ECO:0000313" key="12">
    <source>
        <dbReference type="EMBL" id="BBD73312.1"/>
    </source>
</evidence>
<dbReference type="InterPro" id="IPR039421">
    <property type="entry name" value="Type_1_exporter"/>
</dbReference>
<dbReference type="InterPro" id="IPR003593">
    <property type="entry name" value="AAA+_ATPase"/>
</dbReference>
<dbReference type="EMBL" id="BMQS01000003">
    <property type="protein sequence ID" value="GGT89191.1"/>
    <property type="molecule type" value="Genomic_DNA"/>
</dbReference>
<dbReference type="Proteomes" id="UP000276741">
    <property type="component" value="Chromosome"/>
</dbReference>
<feature type="domain" description="ABC transporter" evidence="10">
    <location>
        <begin position="465"/>
        <end position="700"/>
    </location>
</feature>
<evidence type="ECO:0000256" key="8">
    <source>
        <dbReference type="ARBA" id="ARBA00023136"/>
    </source>
</evidence>
<reference evidence="14" key="2">
    <citation type="submission" date="2018-04" db="EMBL/GenBank/DDBJ databases">
        <title>Complete genome sequence of Sulfodiicoccus acidiphilus strain HS-1.</title>
        <authorList>
            <person name="Sakai H.D."/>
            <person name="Kurosawa N."/>
        </authorList>
    </citation>
    <scope>NUCLEOTIDE SEQUENCE [LARGE SCALE GENOMIC DNA]</scope>
    <source>
        <strain evidence="14">HS-1</strain>
    </source>
</reference>
<dbReference type="PANTHER" id="PTHR43394">
    <property type="entry name" value="ATP-DEPENDENT PERMEASE MDL1, MITOCHONDRIAL"/>
    <property type="match status" value="1"/>
</dbReference>
<organism evidence="12 14">
    <name type="scientific">Sulfodiicoccus acidiphilus</name>
    <dbReference type="NCBI Taxonomy" id="1670455"/>
    <lineage>
        <taxon>Archaea</taxon>
        <taxon>Thermoproteota</taxon>
        <taxon>Thermoprotei</taxon>
        <taxon>Sulfolobales</taxon>
        <taxon>Sulfolobaceae</taxon>
        <taxon>Sulfodiicoccus</taxon>
    </lineage>
</organism>
<evidence type="ECO:0000259" key="10">
    <source>
        <dbReference type="PROSITE" id="PS50893"/>
    </source>
</evidence>
<keyword evidence="3" id="KW-1003">Cell membrane</keyword>
<feature type="transmembrane region" description="Helical" evidence="9">
    <location>
        <begin position="287"/>
        <end position="305"/>
    </location>
</feature>
<evidence type="ECO:0000256" key="1">
    <source>
        <dbReference type="ARBA" id="ARBA00004651"/>
    </source>
</evidence>
<dbReference type="Gene3D" id="3.40.50.300">
    <property type="entry name" value="P-loop containing nucleotide triphosphate hydrolases"/>
    <property type="match status" value="1"/>
</dbReference>
<dbReference type="FunFam" id="3.40.50.300:FF:000299">
    <property type="entry name" value="ABC transporter ATP-binding protein/permease"/>
    <property type="match status" value="1"/>
</dbReference>
<dbReference type="Pfam" id="PF08909">
    <property type="entry name" value="DUF1854"/>
    <property type="match status" value="1"/>
</dbReference>
<dbReference type="SMART" id="SM00382">
    <property type="entry name" value="AAA"/>
    <property type="match status" value="1"/>
</dbReference>
<keyword evidence="7 9" id="KW-1133">Transmembrane helix</keyword>
<keyword evidence="5" id="KW-0547">Nucleotide-binding</keyword>
<evidence type="ECO:0000256" key="9">
    <source>
        <dbReference type="SAM" id="Phobius"/>
    </source>
</evidence>
<dbReference type="InterPro" id="IPR017871">
    <property type="entry name" value="ABC_transporter-like_CS"/>
</dbReference>
<dbReference type="InterPro" id="IPR036640">
    <property type="entry name" value="ABC1_TM_sf"/>
</dbReference>
<dbReference type="Proteomes" id="UP000616143">
    <property type="component" value="Unassembled WGS sequence"/>
</dbReference>
<dbReference type="PANTHER" id="PTHR43394:SF1">
    <property type="entry name" value="ATP-BINDING CASSETTE SUB-FAMILY B MEMBER 10, MITOCHONDRIAL"/>
    <property type="match status" value="1"/>
</dbReference>
<keyword evidence="4 9" id="KW-0812">Transmembrane</keyword>
<keyword evidence="8 9" id="KW-0472">Membrane</keyword>
<dbReference type="Gene3D" id="1.20.1560.10">
    <property type="entry name" value="ABC transporter type 1, transmembrane domain"/>
    <property type="match status" value="1"/>
</dbReference>
<dbReference type="EMBL" id="AP018553">
    <property type="protein sequence ID" value="BBD73312.1"/>
    <property type="molecule type" value="Genomic_DNA"/>
</dbReference>
<comment type="subcellular location">
    <subcellularLocation>
        <location evidence="1">Cell membrane</location>
        <topology evidence="1">Multi-pass membrane protein</topology>
    </subcellularLocation>
</comment>
<evidence type="ECO:0000256" key="5">
    <source>
        <dbReference type="ARBA" id="ARBA00022741"/>
    </source>
</evidence>
<dbReference type="GO" id="GO:0016887">
    <property type="term" value="F:ATP hydrolysis activity"/>
    <property type="evidence" value="ECO:0007669"/>
    <property type="project" value="InterPro"/>
</dbReference>
<dbReference type="GO" id="GO:0005886">
    <property type="term" value="C:plasma membrane"/>
    <property type="evidence" value="ECO:0007669"/>
    <property type="project" value="UniProtKB-SubCell"/>
</dbReference>
<evidence type="ECO:0000256" key="3">
    <source>
        <dbReference type="ARBA" id="ARBA00022475"/>
    </source>
</evidence>
<dbReference type="Pfam" id="PF00664">
    <property type="entry name" value="ABC_membrane"/>
    <property type="match status" value="1"/>
</dbReference>
<feature type="domain" description="ABC transmembrane type-1" evidence="11">
    <location>
        <begin position="149"/>
        <end position="432"/>
    </location>
</feature>
<feature type="transmembrane region" description="Helical" evidence="9">
    <location>
        <begin position="259"/>
        <end position="281"/>
    </location>
</feature>
<dbReference type="PROSITE" id="PS50893">
    <property type="entry name" value="ABC_TRANSPORTER_2"/>
    <property type="match status" value="1"/>
</dbReference>
<dbReference type="AlphaFoldDB" id="A0A348B560"/>
<feature type="transmembrane region" description="Helical" evidence="9">
    <location>
        <begin position="148"/>
        <end position="169"/>
    </location>
</feature>
<keyword evidence="14" id="KW-1185">Reference proteome</keyword>
<feature type="transmembrane region" description="Helical" evidence="9">
    <location>
        <begin position="189"/>
        <end position="211"/>
    </location>
</feature>
<dbReference type="InterPro" id="IPR011527">
    <property type="entry name" value="ABC1_TM_dom"/>
</dbReference>
<keyword evidence="6 12" id="KW-0067">ATP-binding</keyword>
<evidence type="ECO:0000256" key="7">
    <source>
        <dbReference type="ARBA" id="ARBA00022989"/>
    </source>
</evidence>
<dbReference type="KEGG" id="sacd:HS1genome_1701"/>
<evidence type="ECO:0000313" key="14">
    <source>
        <dbReference type="Proteomes" id="UP000276741"/>
    </source>
</evidence>
<dbReference type="PROSITE" id="PS00211">
    <property type="entry name" value="ABC_TRANSPORTER_1"/>
    <property type="match status" value="1"/>
</dbReference>
<dbReference type="SUPFAM" id="SSF52540">
    <property type="entry name" value="P-loop containing nucleoside triphosphate hydrolases"/>
    <property type="match status" value="1"/>
</dbReference>
<evidence type="ECO:0000256" key="4">
    <source>
        <dbReference type="ARBA" id="ARBA00022692"/>
    </source>
</evidence>
<sequence length="872" mass="97998">MRCKLKPFLRSLVFRLICLPLIALSMDKYVLETDLSHDLSFRPEKVEVSEGLLVVRRGDEVVLRVPLKDVESVRVEEGLGVDKLVLTVGGREVEACYFTPAKREEFRRLARVVETGMTPEDRGLETKSSKASTLSWLLKFMAPYRRRLLLGVLVSVLLTGLNLVPPYLLKVLIDSVLLGNHDRSLFVDLTAILAGSYGAYAAASAAQSYLLNTTGQRVVNDFRAKLFEHVINHSSSFIDRMSSGRIISRLTTDVGNTQWLMVWGLPTLTVNVLTLVGIGVILFTMDVYLALFVVVPTPVVIYLLLRYRGKSHKLYHRNWRRNSDVISTFSDTIPNYAMVKSFARENYEVDRFGKLVDRLYDAQKDVTRMNVSYWPLIGLITSLSTVAIWWVGGNQVIAGRIQLGVITAFIAYLSLFYGPINNLSNVIPFVQQAVTSGERIREVLESKPDVLPPKDPKRPNMRGDVKFEGVWFGYDPLVPVLRGIELTVRAGEKVAVVGKSGSGKSTLSKLLLRFYDPTEGRITVDGVDLRDVDLQYLRSRVGYVPQESVLFDSTVAYNIAYGSLRPVTSLEIVAAAVAARVHDEVMKLPLAYDTNMGERGNFLSGGQKQRISIARALLKDPDIVIFDEATSNLDVENEREIYAAIMGLSRGRTTIFVTHNVNEVMSSDRVVVMRDGVIVEQGSPSELVGREGELKKLFGDQAWEVRKLEERDMVGEVRKLLVPQEAKFTQGNRPSRVDLTLGGVTYRYLTPRLAFPVTDPGFLVLYDSEGKMVGLMEDYRTHPQREILERAVSLNDMVVRVRGVRKIELTGEELKWTVVTEKGEELTVSTKGRRNVMEVDGRVVLVDVNERVFDVELRKLDQRSKKLVSQIL</sequence>
<dbReference type="InterPro" id="IPR027417">
    <property type="entry name" value="P-loop_NTPase"/>
</dbReference>
<dbReference type="PROSITE" id="PS50929">
    <property type="entry name" value="ABC_TM1F"/>
    <property type="match status" value="1"/>
</dbReference>
<dbReference type="InterPro" id="IPR015005">
    <property type="entry name" value="DUF1854"/>
</dbReference>